<feature type="domain" description="Protein kinase" evidence="8">
    <location>
        <begin position="54"/>
        <end position="305"/>
    </location>
</feature>
<feature type="region of interest" description="Disordered" evidence="7">
    <location>
        <begin position="1154"/>
        <end position="1179"/>
    </location>
</feature>
<feature type="compositionally biased region" description="Polar residues" evidence="7">
    <location>
        <begin position="1193"/>
        <end position="1213"/>
    </location>
</feature>
<evidence type="ECO:0000313" key="9">
    <source>
        <dbReference type="EnsemblMetazoa" id="GMOY009864-PA"/>
    </source>
</evidence>
<feature type="compositionally biased region" description="Basic and acidic residues" evidence="7">
    <location>
        <begin position="2796"/>
        <end position="2806"/>
    </location>
</feature>
<dbReference type="STRING" id="37546.A0A1B0G977"/>
<dbReference type="PANTHER" id="PTHR24346:SF93">
    <property type="entry name" value="NUAK FAMILY SNF1-LIKE KINASE 1"/>
    <property type="match status" value="1"/>
</dbReference>
<evidence type="ECO:0000313" key="10">
    <source>
        <dbReference type="Proteomes" id="UP000092444"/>
    </source>
</evidence>
<feature type="compositionally biased region" description="Polar residues" evidence="7">
    <location>
        <begin position="2486"/>
        <end position="2504"/>
    </location>
</feature>
<feature type="compositionally biased region" description="Polar residues" evidence="7">
    <location>
        <begin position="1164"/>
        <end position="1179"/>
    </location>
</feature>
<feature type="region of interest" description="Disordered" evidence="7">
    <location>
        <begin position="1852"/>
        <end position="1873"/>
    </location>
</feature>
<feature type="compositionally biased region" description="Polar residues" evidence="7">
    <location>
        <begin position="589"/>
        <end position="598"/>
    </location>
</feature>
<dbReference type="SMART" id="SM00220">
    <property type="entry name" value="S_TKc"/>
    <property type="match status" value="1"/>
</dbReference>
<dbReference type="InterPro" id="IPR017441">
    <property type="entry name" value="Protein_kinase_ATP_BS"/>
</dbReference>
<dbReference type="InterPro" id="IPR008271">
    <property type="entry name" value="Ser/Thr_kinase_AS"/>
</dbReference>
<dbReference type="InterPro" id="IPR011009">
    <property type="entry name" value="Kinase-like_dom_sf"/>
</dbReference>
<feature type="region of interest" description="Disordered" evidence="7">
    <location>
        <begin position="554"/>
        <end position="603"/>
    </location>
</feature>
<dbReference type="PhylomeDB" id="A0A1B0G977"/>
<evidence type="ECO:0000256" key="1">
    <source>
        <dbReference type="ARBA" id="ARBA00022527"/>
    </source>
</evidence>
<keyword evidence="2" id="KW-0808">Transferase</keyword>
<dbReference type="Gene3D" id="1.10.510.10">
    <property type="entry name" value="Transferase(Phosphotransferase) domain 1"/>
    <property type="match status" value="1"/>
</dbReference>
<dbReference type="EMBL" id="CCAG010000646">
    <property type="status" value="NOT_ANNOTATED_CDS"/>
    <property type="molecule type" value="Genomic_DNA"/>
</dbReference>
<keyword evidence="4" id="KW-0418">Kinase</keyword>
<organism evidence="9 10">
    <name type="scientific">Glossina morsitans morsitans</name>
    <name type="common">Savannah tsetse fly</name>
    <dbReference type="NCBI Taxonomy" id="37546"/>
    <lineage>
        <taxon>Eukaryota</taxon>
        <taxon>Metazoa</taxon>
        <taxon>Ecdysozoa</taxon>
        <taxon>Arthropoda</taxon>
        <taxon>Hexapoda</taxon>
        <taxon>Insecta</taxon>
        <taxon>Pterygota</taxon>
        <taxon>Neoptera</taxon>
        <taxon>Endopterygota</taxon>
        <taxon>Diptera</taxon>
        <taxon>Brachycera</taxon>
        <taxon>Muscomorpha</taxon>
        <taxon>Hippoboscoidea</taxon>
        <taxon>Glossinidae</taxon>
        <taxon>Glossina</taxon>
    </lineage>
</organism>
<keyword evidence="10" id="KW-1185">Reference proteome</keyword>
<evidence type="ECO:0000256" key="5">
    <source>
        <dbReference type="ARBA" id="ARBA00022840"/>
    </source>
</evidence>
<feature type="compositionally biased region" description="Low complexity" evidence="7">
    <location>
        <begin position="921"/>
        <end position="940"/>
    </location>
</feature>
<feature type="region of interest" description="Disordered" evidence="7">
    <location>
        <begin position="2057"/>
        <end position="2083"/>
    </location>
</feature>
<evidence type="ECO:0000256" key="7">
    <source>
        <dbReference type="SAM" id="MobiDB-lite"/>
    </source>
</evidence>
<feature type="region of interest" description="Disordered" evidence="7">
    <location>
        <begin position="2660"/>
        <end position="2681"/>
    </location>
</feature>
<dbReference type="EnsemblMetazoa" id="GMOY009864-RA">
    <property type="protein sequence ID" value="GMOY009864-PA"/>
    <property type="gene ID" value="GMOY009864"/>
</dbReference>
<sequence length="2806" mass="309243">MVVGNVDTNAGAAEANNAHPSGIPQDQIDNIMSGIANTGDVKMNNHRKKLRQRFDIIKKLGQGTYGKVQLGINKETGQEVAIKTIKKCKIEAEADLVRIRREVQIMSSVQHPNIIHIYEVFENREKMVLVMEFAAGGELYDYLSERKVLSEEEARRIFRQVATAVYYCHKHKICHRDLKLENILLDEQGNAKIADFGLSNVFDDHRLLATFCGSPLYASPEIVEGTPYQGPEVDCWSLGVLLYTLVYGSMPFDGSNFKRLVKQISQGDYYEPKKPSRASALIREMLTVCPRKRATIEQICSHWWVNENDPVSCLELAEDLANQTPVRLDVLLSLTPAAVTADQLVVPSSDGSGNAGKTGAVPRSHSVGSMRDIGPNTEAERRILDMVAAGGEAALMPSPTRTITPTQSPVQTKRKLATTVSMDNAAIKKKEKPGSTSFINEAKEISLMETEDNIEEEDAAPTSKPNATFSAKDMEMVSDLCEQLIKDNNSKAVTDISSASEEPTSAAQQNSANKHDPVEETSLGAKDATKVIKKFVNKHKTADLVNAIGQITPETNISTDPVPSNQSSLTKTATAGMSAAAFSRKGSLQDDSTLPSKVNNERRKSRILETAEKFQQLNSAPASGTEKPKKFVIPGVSVGSFKKEFERKASTSGIAQIPTPGERRALEQLASANIAAEELESANIKGASIAEESNVETSDSKTSVTSLTLEDARRSMENSIALLRQAQTENSSKVVNELCAKTENISVSDLANPAKFVERERKLKNARAIIGNAIQPVLRRPQPPPPSSSFTTVSSFFGNSGGGYGQMRATSGSSLGFVRGNAGINSVDKRLHLIAPLSNMAQEQRMQLQSFSPITQLPNALNVALAAARQNIAERLAAGGHSSSYSMQPNSYSVLKKNAASSLICQQLKQPKSLYHNSAHPESSSPSFSSQFSSTTQTRTEQQKQPLLASTFGSSATASAANQFAFNTNTSPRPFYNAPHTTLFKSSQNTSTNEGGVGGVKTSTASITLKSATLPRRKTAKTEIQLDIKPRIVEQPTMRFTTEMQHPVPDLRSAPAREGPSPYSPIKSMLSTRAASLEPKEHIIPIQRPQAAYIRTTSNTTTRSDSLSRQSTNDSESDTTTTNMSQTTVTGSSQPIKKSPREFIIPIAVEGGGFITPREGSVEPSESSHTAAITSSRSTFNRLRPTRRIGSLLSETSVDENSPFQKLRNTSLNREGDDDVPFTLHKLRSSRPIKKLSQDNDSQSSGEDDDDGFEILTAENLFSTLLQRVRALTNRLNVNHDITTGFPSSNRLLNNMRQAQSSFWNQEPFSSRLNNTTNNNMSAPWRHSVSRDLGSNMESMFSRTGATLPREIMRYSKQTPRGSKPSDNINAQKIVPEDKNLSEESVADERLDLADLDLSRLRLSKKDLETLSSITPGLPKCFQEQLLAKLPPTQARKLSRTLSMQNNPHKTVVKIYKRSQSSGRGALTIPEDNIDDIRKIETKAKGDNEEDQLCSKRTVSHIRQDQTCESSISIPEEVTSQCERSYASRDECAGKTFRTSDISDKYKYYSPYLNKTSKNTQAETESVAFQKTHDTFSNTAALRRPPSGCTSPPPITLMEGGNNSLRRRSSQCRISRLLKSDFFEKRPEENPNENIQMEKQDVREKSSSSDLTNQEGDNTLTRKRGVHSADLCKEETKLPEIRHARNKSLEVYSSRDNVKDISQDVKKQQRRSLSRPRDFAEERMDKHALADKILQELQLLSAMRSRHEIEPSTERSEEPPIEKIIHEFNMEKDKMPIITKKSKKIKTRDKLNESSIDAETKAISSGVKKIKKMVKRSEIVPKGTVNESNVIGSSPERIKNIESVIDLETAKKESKLKRPKSYPTKDSTTNSTNAAEIPKVVLVSISNPTEEKFLGVDNTKATPLSDAVLRDSRLLRPKSYPSTKLSGTKDLKKSVHSAKAIGKIDELSLAVAEVKSESIPVPEARTAEAKKVVKIPKKTKLCQPSTTLLSTSANASAVLVTTSSTGDDSKESSPTTVIHVKEKSPEKRINKGLLRAIGQKFEKLRDSAMNKEKRAACYPTASVSSPKNCSPESSSPEKTKDKMSLLHKKKKVEALGGISLPTDENVLEINKKRAGSKTDKTPGGTQIETIKPTKNDKRSRIDAMIRSLRERSIPRSQSGLTESNYIKRAISVEEMPGTCNKKSVNKVLGLFKRFERDTSAEGRVRNVRSTSNIERQIRACSPSPIYENLKTPRKQDDYQSGKINNVSIVTNKRTEETRRLQNCRCEGETSSSTLAQNTICPDCVQNIATSVHSQHLSNKSSVVANLTSYVEEKILQGNKDKRKNLMLDLSKLEKPEHSLTKASYSTSQTGHYPHNVNGIYSNLPPYPGTSQSSSNNSSSLQSMENNSNNNNNNNNNSNNNTSITNNNNSSSQISGYRASAVHEINRNNNFISPSFENIANYSSDSRSCQDDCVSNSTFLSPTEEPELYFDNWSVCSEDNYMLQGATPSPTVSRLSRTSQVSSPTRCGEISDPNESMIDRIKRRSFYSRFNEKKPKRASSIVGPNAVREYYREQQAVLKSRSSNKAQETEREPSPDITQEFLRPLKLSPIGTELKPPVYKAPSSRECGNDYSSSAAGRPRKSLNDIRSPASPSFLSSSRRYGSSTVTDNDYLTASSMIPLRNNKSNQYDGSINATNGSGNATMNSYYGTYNPKRRSSYTLNGTLSMGGNISSTSPIDGYATVGRRPIRPYEQRTISLLDSSSGASSYRREPAVGASTRDYSASISSQERKRSNTGSSSNSSRGSGGNKRLHLIAKTPSEKSNNRFLF</sequence>
<dbReference type="GO" id="GO:0000226">
    <property type="term" value="P:microtubule cytoskeleton organization"/>
    <property type="evidence" value="ECO:0007669"/>
    <property type="project" value="TreeGrafter"/>
</dbReference>
<feature type="region of interest" description="Disordered" evidence="7">
    <location>
        <begin position="913"/>
        <end position="945"/>
    </location>
</feature>
<dbReference type="FunFam" id="1.10.510.10:FF:000389">
    <property type="entry name" value="Uncharacterized protein, isoform E"/>
    <property type="match status" value="1"/>
</dbReference>
<dbReference type="GO" id="GO:0005524">
    <property type="term" value="F:ATP binding"/>
    <property type="evidence" value="ECO:0007669"/>
    <property type="project" value="UniProtKB-UniRule"/>
</dbReference>
<dbReference type="PROSITE" id="PS50011">
    <property type="entry name" value="PROTEIN_KINASE_DOM"/>
    <property type="match status" value="1"/>
</dbReference>
<dbReference type="PROSITE" id="PS00107">
    <property type="entry name" value="PROTEIN_KINASE_ATP"/>
    <property type="match status" value="1"/>
</dbReference>
<evidence type="ECO:0000259" key="8">
    <source>
        <dbReference type="PROSITE" id="PS50011"/>
    </source>
</evidence>
<dbReference type="Proteomes" id="UP000092444">
    <property type="component" value="Unassembled WGS sequence"/>
</dbReference>
<keyword evidence="5 6" id="KW-0067">ATP-binding</keyword>
<name>A0A1B0G977_GLOMM</name>
<keyword evidence="3 6" id="KW-0547">Nucleotide-binding</keyword>
<feature type="region of interest" description="Disordered" evidence="7">
    <location>
        <begin position="2337"/>
        <end position="2414"/>
    </location>
</feature>
<dbReference type="InterPro" id="IPR000719">
    <property type="entry name" value="Prot_kinase_dom"/>
</dbReference>
<feature type="region of interest" description="Disordered" evidence="7">
    <location>
        <begin position="493"/>
        <end position="525"/>
    </location>
</feature>
<feature type="compositionally biased region" description="Low complexity" evidence="7">
    <location>
        <begin position="2772"/>
        <end position="2781"/>
    </location>
</feature>
<feature type="compositionally biased region" description="Low complexity" evidence="7">
    <location>
        <begin position="1095"/>
        <end position="1130"/>
    </location>
</feature>
<dbReference type="SUPFAM" id="SSF56112">
    <property type="entry name" value="Protein kinase-like (PK-like)"/>
    <property type="match status" value="1"/>
</dbReference>
<feature type="compositionally biased region" description="Polar residues" evidence="7">
    <location>
        <begin position="2340"/>
        <end position="2350"/>
    </location>
</feature>
<dbReference type="PANTHER" id="PTHR24346">
    <property type="entry name" value="MAP/MICROTUBULE AFFINITY-REGULATING KINASE"/>
    <property type="match status" value="1"/>
</dbReference>
<feature type="region of interest" description="Disordered" evidence="7">
    <location>
        <begin position="2734"/>
        <end position="2806"/>
    </location>
</feature>
<protein>
    <recommendedName>
        <fullName evidence="8">Protein kinase domain-containing protein</fullName>
    </recommendedName>
</protein>
<feature type="region of interest" description="Disordered" evidence="7">
    <location>
        <begin position="1700"/>
        <end position="1722"/>
    </location>
</feature>
<dbReference type="GO" id="GO:0050321">
    <property type="term" value="F:tau-protein kinase activity"/>
    <property type="evidence" value="ECO:0007669"/>
    <property type="project" value="TreeGrafter"/>
</dbReference>
<feature type="compositionally biased region" description="Polar residues" evidence="7">
    <location>
        <begin position="1864"/>
        <end position="1873"/>
    </location>
</feature>
<evidence type="ECO:0000256" key="3">
    <source>
        <dbReference type="ARBA" id="ARBA00022741"/>
    </source>
</evidence>
<feature type="compositionally biased region" description="Polar residues" evidence="7">
    <location>
        <begin position="1648"/>
        <end position="1659"/>
    </location>
</feature>
<dbReference type="PROSITE" id="PS00108">
    <property type="entry name" value="PROTEIN_KINASE_ST"/>
    <property type="match status" value="1"/>
</dbReference>
<feature type="compositionally biased region" description="Low complexity" evidence="7">
    <location>
        <begin position="2626"/>
        <end position="2643"/>
    </location>
</feature>
<feature type="region of interest" description="Disordered" evidence="7">
    <location>
        <begin position="1087"/>
        <end position="1141"/>
    </location>
</feature>
<feature type="region of interest" description="Disordered" evidence="7">
    <location>
        <begin position="1191"/>
        <end position="1251"/>
    </location>
</feature>
<proteinExistence type="predicted"/>
<feature type="binding site" evidence="6">
    <location>
        <position position="87"/>
    </location>
    <ligand>
        <name>ATP</name>
        <dbReference type="ChEBI" id="CHEBI:30616"/>
    </ligand>
</feature>
<feature type="region of interest" description="Disordered" evidence="7">
    <location>
        <begin position="1623"/>
        <end position="1668"/>
    </location>
</feature>
<dbReference type="GO" id="GO:0035556">
    <property type="term" value="P:intracellular signal transduction"/>
    <property type="evidence" value="ECO:0007669"/>
    <property type="project" value="TreeGrafter"/>
</dbReference>
<dbReference type="Pfam" id="PF00069">
    <property type="entry name" value="Pkinase"/>
    <property type="match status" value="1"/>
</dbReference>
<dbReference type="CDD" id="cd14073">
    <property type="entry name" value="STKc_NUAK"/>
    <property type="match status" value="1"/>
</dbReference>
<accession>A0A1B0G977</accession>
<feature type="region of interest" description="Disordered" evidence="7">
    <location>
        <begin position="1"/>
        <end position="27"/>
    </location>
</feature>
<feature type="compositionally biased region" description="Basic and acidic residues" evidence="7">
    <location>
        <begin position="1636"/>
        <end position="1647"/>
    </location>
</feature>
<evidence type="ECO:0000256" key="2">
    <source>
        <dbReference type="ARBA" id="ARBA00022679"/>
    </source>
</evidence>
<feature type="compositionally biased region" description="Low complexity" evidence="7">
    <location>
        <begin position="2369"/>
        <end position="2414"/>
    </location>
</feature>
<evidence type="ECO:0000256" key="6">
    <source>
        <dbReference type="PROSITE-ProRule" id="PRU10141"/>
    </source>
</evidence>
<feature type="region of interest" description="Disordered" evidence="7">
    <location>
        <begin position="2486"/>
        <end position="2512"/>
    </location>
</feature>
<feature type="compositionally biased region" description="Polar residues" evidence="7">
    <location>
        <begin position="554"/>
        <end position="575"/>
    </location>
</feature>
<dbReference type="EMBL" id="CCAG010000645">
    <property type="status" value="NOT_ANNOTATED_CDS"/>
    <property type="molecule type" value="Genomic_DNA"/>
</dbReference>
<feature type="compositionally biased region" description="Low complexity" evidence="7">
    <location>
        <begin position="2735"/>
        <end position="2745"/>
    </location>
</feature>
<feature type="compositionally biased region" description="Low complexity" evidence="7">
    <location>
        <begin position="2062"/>
        <end position="2074"/>
    </location>
</feature>
<feature type="region of interest" description="Disordered" evidence="7">
    <location>
        <begin position="1575"/>
        <end position="1609"/>
    </location>
</feature>
<reference evidence="9" key="1">
    <citation type="submission" date="2020-05" db="UniProtKB">
        <authorList>
            <consortium name="EnsemblMetazoa"/>
        </authorList>
    </citation>
    <scope>IDENTIFICATION</scope>
    <source>
        <strain evidence="9">Yale</strain>
    </source>
</reference>
<evidence type="ECO:0000256" key="4">
    <source>
        <dbReference type="ARBA" id="ARBA00022777"/>
    </source>
</evidence>
<dbReference type="GO" id="GO:0005737">
    <property type="term" value="C:cytoplasm"/>
    <property type="evidence" value="ECO:0007669"/>
    <property type="project" value="TreeGrafter"/>
</dbReference>
<feature type="compositionally biased region" description="Basic residues" evidence="7">
    <location>
        <begin position="1225"/>
        <end position="1234"/>
    </location>
</feature>
<dbReference type="FunFam" id="3.30.200.20:FF:000315">
    <property type="entry name" value="Calcium-dependent protein kinase 3"/>
    <property type="match status" value="1"/>
</dbReference>
<feature type="compositionally biased region" description="Polar residues" evidence="7">
    <location>
        <begin position="493"/>
        <end position="512"/>
    </location>
</feature>
<keyword evidence="1" id="KW-0723">Serine/threonine-protein kinase</keyword>
<feature type="region of interest" description="Disordered" evidence="7">
    <location>
        <begin position="349"/>
        <end position="373"/>
    </location>
</feature>
<feature type="region of interest" description="Disordered" evidence="7">
    <location>
        <begin position="2556"/>
        <end position="2646"/>
    </location>
</feature>